<dbReference type="Gene3D" id="3.40.1190.20">
    <property type="match status" value="1"/>
</dbReference>
<organism evidence="1">
    <name type="scientific">marine sediment metagenome</name>
    <dbReference type="NCBI Taxonomy" id="412755"/>
    <lineage>
        <taxon>unclassified sequences</taxon>
        <taxon>metagenomes</taxon>
        <taxon>ecological metagenomes</taxon>
    </lineage>
</organism>
<dbReference type="SUPFAM" id="SSF53613">
    <property type="entry name" value="Ribokinase-like"/>
    <property type="match status" value="1"/>
</dbReference>
<accession>X0SYK7</accession>
<comment type="caution">
    <text evidence="1">The sequence shown here is derived from an EMBL/GenBank/DDBJ whole genome shotgun (WGS) entry which is preliminary data.</text>
</comment>
<feature type="non-terminal residue" evidence="1">
    <location>
        <position position="1"/>
    </location>
</feature>
<evidence type="ECO:0000313" key="1">
    <source>
        <dbReference type="EMBL" id="GAF86039.1"/>
    </source>
</evidence>
<sequence length="43" mass="4832">VEKSCRYANAAASLKIQKLGARTGMPIETDLIDFLKENEDPFF</sequence>
<dbReference type="EMBL" id="BARS01017521">
    <property type="protein sequence ID" value="GAF86039.1"/>
    <property type="molecule type" value="Genomic_DNA"/>
</dbReference>
<reference evidence="1" key="1">
    <citation type="journal article" date="2014" name="Front. Microbiol.">
        <title>High frequency of phylogenetically diverse reductive dehalogenase-homologous genes in deep subseafloor sedimentary metagenomes.</title>
        <authorList>
            <person name="Kawai M."/>
            <person name="Futagami T."/>
            <person name="Toyoda A."/>
            <person name="Takaki Y."/>
            <person name="Nishi S."/>
            <person name="Hori S."/>
            <person name="Arai W."/>
            <person name="Tsubouchi T."/>
            <person name="Morono Y."/>
            <person name="Uchiyama I."/>
            <person name="Ito T."/>
            <person name="Fujiyama A."/>
            <person name="Inagaki F."/>
            <person name="Takami H."/>
        </authorList>
    </citation>
    <scope>NUCLEOTIDE SEQUENCE</scope>
    <source>
        <strain evidence="1">Expedition CK06-06</strain>
    </source>
</reference>
<gene>
    <name evidence="1" type="ORF">S01H1_28651</name>
</gene>
<name>X0SYK7_9ZZZZ</name>
<dbReference type="InterPro" id="IPR029056">
    <property type="entry name" value="Ribokinase-like"/>
</dbReference>
<proteinExistence type="predicted"/>
<protein>
    <submittedName>
        <fullName evidence="1">Uncharacterized protein</fullName>
    </submittedName>
</protein>
<dbReference type="AlphaFoldDB" id="X0SYK7"/>